<dbReference type="AlphaFoldDB" id="A0A7J6P9G4"/>
<keyword evidence="2" id="KW-0732">Signal</keyword>
<evidence type="ECO:0000313" key="3">
    <source>
        <dbReference type="EMBL" id="KAF4691991.1"/>
    </source>
</evidence>
<comment type="caution">
    <text evidence="3">The sequence shown here is derived from an EMBL/GenBank/DDBJ whole genome shotgun (WGS) entry which is preliminary data.</text>
</comment>
<gene>
    <name evidence="3" type="ORF">FOZ60_014316</name>
</gene>
<dbReference type="EMBL" id="JABANP010000067">
    <property type="protein sequence ID" value="KAF4691991.1"/>
    <property type="molecule type" value="Genomic_DNA"/>
</dbReference>
<feature type="region of interest" description="Disordered" evidence="1">
    <location>
        <begin position="224"/>
        <end position="285"/>
    </location>
</feature>
<dbReference type="OrthoDB" id="441610at2759"/>
<protein>
    <recommendedName>
        <fullName evidence="5">Immunoglobulin super DCC subclass member</fullName>
    </recommendedName>
</protein>
<proteinExistence type="predicted"/>
<dbReference type="Proteomes" id="UP000541610">
    <property type="component" value="Unassembled WGS sequence"/>
</dbReference>
<reference evidence="3 4" key="1">
    <citation type="submission" date="2020-04" db="EMBL/GenBank/DDBJ databases">
        <title>Perkinsus olseni comparative genomics.</title>
        <authorList>
            <person name="Bogema D.R."/>
        </authorList>
    </citation>
    <scope>NUCLEOTIDE SEQUENCE [LARGE SCALE GENOMIC DNA]</scope>
    <source>
        <strain evidence="3">00978-12</strain>
    </source>
</reference>
<feature type="signal peptide" evidence="2">
    <location>
        <begin position="1"/>
        <end position="15"/>
    </location>
</feature>
<evidence type="ECO:0000313" key="4">
    <source>
        <dbReference type="Proteomes" id="UP000541610"/>
    </source>
</evidence>
<name>A0A7J6P9G4_PEROL</name>
<evidence type="ECO:0000256" key="1">
    <source>
        <dbReference type="SAM" id="MobiDB-lite"/>
    </source>
</evidence>
<organism evidence="3 4">
    <name type="scientific">Perkinsus olseni</name>
    <name type="common">Perkinsus atlanticus</name>
    <dbReference type="NCBI Taxonomy" id="32597"/>
    <lineage>
        <taxon>Eukaryota</taxon>
        <taxon>Sar</taxon>
        <taxon>Alveolata</taxon>
        <taxon>Perkinsozoa</taxon>
        <taxon>Perkinsea</taxon>
        <taxon>Perkinsida</taxon>
        <taxon>Perkinsidae</taxon>
        <taxon>Perkinsus</taxon>
    </lineage>
</organism>
<accession>A0A7J6P9G4</accession>
<evidence type="ECO:0000256" key="2">
    <source>
        <dbReference type="SAM" id="SignalP"/>
    </source>
</evidence>
<sequence length="285" mass="28953">MTIIGVAFVLPSAIAYNVRQLQVSSTTTTTASTTTVPTGPNTACDDMCKSLNDAGSYCKWWLPAPVCQGGDQPCGDHAVCESQTWPPPPDPTTVAGGHPYRSSPCDAFCIGLNGPSSYCKWWKPEPVCQGGNQACGPSECPTGDASTTAAPPDDHTAASDNCDAYCRSLNDGLFGDRVSHCKWWLHVAVCQDGDQPCGPSVCGSFSPTTTTTTTTTPVVTTDSTTDAVTTTSPTTVATTTAATPTTPAATTTAAPTTTPAAATTTPAPTTTPAAATTAAATTAST</sequence>
<feature type="chain" id="PRO_5029566548" description="Immunoglobulin super DCC subclass member" evidence="2">
    <location>
        <begin position="16"/>
        <end position="285"/>
    </location>
</feature>
<evidence type="ECO:0008006" key="5">
    <source>
        <dbReference type="Google" id="ProtNLM"/>
    </source>
</evidence>